<accession>A0ABN7USB9</accession>
<evidence type="ECO:0000313" key="3">
    <source>
        <dbReference type="Proteomes" id="UP000789901"/>
    </source>
</evidence>
<gene>
    <name evidence="2" type="ORF">GMARGA_LOCUS10101</name>
</gene>
<comment type="caution">
    <text evidence="2">The sequence shown here is derived from an EMBL/GenBank/DDBJ whole genome shotgun (WGS) entry which is preliminary data.</text>
</comment>
<reference evidence="2 3" key="1">
    <citation type="submission" date="2021-06" db="EMBL/GenBank/DDBJ databases">
        <authorList>
            <person name="Kallberg Y."/>
            <person name="Tangrot J."/>
            <person name="Rosling A."/>
        </authorList>
    </citation>
    <scope>NUCLEOTIDE SEQUENCE [LARGE SCALE GENOMIC DNA]</scope>
    <source>
        <strain evidence="2 3">120-4 pot B 10/14</strain>
    </source>
</reference>
<proteinExistence type="predicted"/>
<organism evidence="2 3">
    <name type="scientific">Gigaspora margarita</name>
    <dbReference type="NCBI Taxonomy" id="4874"/>
    <lineage>
        <taxon>Eukaryota</taxon>
        <taxon>Fungi</taxon>
        <taxon>Fungi incertae sedis</taxon>
        <taxon>Mucoromycota</taxon>
        <taxon>Glomeromycotina</taxon>
        <taxon>Glomeromycetes</taxon>
        <taxon>Diversisporales</taxon>
        <taxon>Gigasporaceae</taxon>
        <taxon>Gigaspora</taxon>
    </lineage>
</organism>
<sequence length="196" mass="22799">RSYQRVLIKQEYNYQDYSTQELTNKKPNLESEEQSSSKGLEMKAEEMTEYKCMPASYNKNSNPTTTDICTVGHQNTDCSEDCSKLTKTESEIQYKKAVHIFTILNVLPSEASLGRELFETDLTIHLGTINEDINKEDLTRLCKKKVVIDRVIVKEAEEDEPSKLVHEEEKVLDMVKSYFEKQFYKQDFLEDKMPSN</sequence>
<feature type="non-terminal residue" evidence="2">
    <location>
        <position position="1"/>
    </location>
</feature>
<evidence type="ECO:0000313" key="2">
    <source>
        <dbReference type="EMBL" id="CAG8665037.1"/>
    </source>
</evidence>
<dbReference type="Proteomes" id="UP000789901">
    <property type="component" value="Unassembled WGS sequence"/>
</dbReference>
<feature type="region of interest" description="Disordered" evidence="1">
    <location>
        <begin position="22"/>
        <end position="41"/>
    </location>
</feature>
<protein>
    <submittedName>
        <fullName evidence="2">2773_t:CDS:1</fullName>
    </submittedName>
</protein>
<name>A0ABN7USB9_GIGMA</name>
<dbReference type="EMBL" id="CAJVQB010005568">
    <property type="protein sequence ID" value="CAG8665037.1"/>
    <property type="molecule type" value="Genomic_DNA"/>
</dbReference>
<keyword evidence="3" id="KW-1185">Reference proteome</keyword>
<evidence type="ECO:0000256" key="1">
    <source>
        <dbReference type="SAM" id="MobiDB-lite"/>
    </source>
</evidence>